<reference evidence="2" key="1">
    <citation type="submission" date="2019-04" db="EMBL/GenBank/DDBJ databases">
        <title>Sequencing of skin fungus with MAO and IRED activity.</title>
        <authorList>
            <person name="Marsaioli A.J."/>
            <person name="Bonatto J.M.C."/>
            <person name="Reis Junior O."/>
        </authorList>
    </citation>
    <scope>NUCLEOTIDE SEQUENCE</scope>
    <source>
        <strain evidence="2">30M1</strain>
    </source>
</reference>
<dbReference type="AlphaFoldDB" id="A0A9P4TIE2"/>
<keyword evidence="3" id="KW-1185">Reference proteome</keyword>
<comment type="caution">
    <text evidence="2">The sequence shown here is derived from an EMBL/GenBank/DDBJ whole genome shotgun (WGS) entry which is preliminary data.</text>
</comment>
<proteinExistence type="predicted"/>
<accession>A0A9P4TIE2</accession>
<dbReference type="EMBL" id="SWKU01000006">
    <property type="protein sequence ID" value="KAF3005878.1"/>
    <property type="molecule type" value="Genomic_DNA"/>
</dbReference>
<protein>
    <submittedName>
        <fullName evidence="2">Uncharacterized protein</fullName>
    </submittedName>
</protein>
<organism evidence="2 3">
    <name type="scientific">Curvularia kusanoi</name>
    <name type="common">Cochliobolus kusanoi</name>
    <dbReference type="NCBI Taxonomy" id="90978"/>
    <lineage>
        <taxon>Eukaryota</taxon>
        <taxon>Fungi</taxon>
        <taxon>Dikarya</taxon>
        <taxon>Ascomycota</taxon>
        <taxon>Pezizomycotina</taxon>
        <taxon>Dothideomycetes</taxon>
        <taxon>Pleosporomycetidae</taxon>
        <taxon>Pleosporales</taxon>
        <taxon>Pleosporineae</taxon>
        <taxon>Pleosporaceae</taxon>
        <taxon>Curvularia</taxon>
    </lineage>
</organism>
<evidence type="ECO:0000256" key="1">
    <source>
        <dbReference type="SAM" id="MobiDB-lite"/>
    </source>
</evidence>
<dbReference type="OrthoDB" id="3795052at2759"/>
<gene>
    <name evidence="2" type="ORF">E8E13_009231</name>
</gene>
<name>A0A9P4TIE2_CURKU</name>
<sequence>MKDSPTVPFDRQVTIQTPRHDPPIPTFLPVDDNDPRYEPGPVIDYRGYYSVGPDIFQPVQSVVGGFATATPSSTITQIRRIDFDRGYLDCAGTPWGKWYAKHPTAETLPFAKACREDTEPTELQVWDAHVAKMAQYREAPSIPTPEQKEDYAVYQDILEDERAERLRYHTGHCFGAITGDVYPYQSGLIF</sequence>
<evidence type="ECO:0000313" key="2">
    <source>
        <dbReference type="EMBL" id="KAF3005878.1"/>
    </source>
</evidence>
<feature type="region of interest" description="Disordered" evidence="1">
    <location>
        <begin position="1"/>
        <end position="26"/>
    </location>
</feature>
<evidence type="ECO:0000313" key="3">
    <source>
        <dbReference type="Proteomes" id="UP000801428"/>
    </source>
</evidence>
<dbReference type="Proteomes" id="UP000801428">
    <property type="component" value="Unassembled WGS sequence"/>
</dbReference>